<feature type="domain" description="MATH" evidence="2">
    <location>
        <begin position="1"/>
        <end position="130"/>
    </location>
</feature>
<reference evidence="3" key="1">
    <citation type="submission" date="2020-07" db="EMBL/GenBank/DDBJ databases">
        <title>Genome sequence and genetic diversity analysis of an under-domesticated orphan crop, white fonio (Digitaria exilis).</title>
        <authorList>
            <person name="Bennetzen J.L."/>
            <person name="Chen S."/>
            <person name="Ma X."/>
            <person name="Wang X."/>
            <person name="Yssel A.E.J."/>
            <person name="Chaluvadi S.R."/>
            <person name="Johnson M."/>
            <person name="Gangashetty P."/>
            <person name="Hamidou F."/>
            <person name="Sanogo M.D."/>
            <person name="Zwaenepoel A."/>
            <person name="Wallace J."/>
            <person name="Van De Peer Y."/>
            <person name="Van Deynze A."/>
        </authorList>
    </citation>
    <scope>NUCLEOTIDE SEQUENCE</scope>
    <source>
        <tissue evidence="3">Leaves</tissue>
    </source>
</reference>
<sequence>MRTTSRCSPQKARGTHAFEVAGYSLHRGLGSGHGYVHDDDVEDSSDNDMVAVFLELLSVDAEVRAHYDLRLLDHARGSSFSVVSSAVPMVFDTGREENAYAWGTDEFMERSELEASSYLLDDRLVVECDVTVIKEPLVEDDTVTSSSRHVVEVPSKDLSSSLGRLLEMKEQADVFFKALLHFVYTDTLPAMESLDGDEEEDFVKQSLVAAERYGMNRLKLICEDILGTEGPLLENKVGLAKLLSRVMCVHANMDRQI</sequence>
<accession>A0A835ADC0</accession>
<keyword evidence="4" id="KW-1185">Reference proteome</keyword>
<organism evidence="3 4">
    <name type="scientific">Digitaria exilis</name>
    <dbReference type="NCBI Taxonomy" id="1010633"/>
    <lineage>
        <taxon>Eukaryota</taxon>
        <taxon>Viridiplantae</taxon>
        <taxon>Streptophyta</taxon>
        <taxon>Embryophyta</taxon>
        <taxon>Tracheophyta</taxon>
        <taxon>Spermatophyta</taxon>
        <taxon>Magnoliopsida</taxon>
        <taxon>Liliopsida</taxon>
        <taxon>Poales</taxon>
        <taxon>Poaceae</taxon>
        <taxon>PACMAD clade</taxon>
        <taxon>Panicoideae</taxon>
        <taxon>Panicodae</taxon>
        <taxon>Paniceae</taxon>
        <taxon>Anthephorinae</taxon>
        <taxon>Digitaria</taxon>
    </lineage>
</organism>
<dbReference type="Gene3D" id="2.60.210.10">
    <property type="entry name" value="Apoptosis, Tumor Necrosis Factor Receptor Associated Protein 2, Chain A"/>
    <property type="match status" value="1"/>
</dbReference>
<gene>
    <name evidence="3" type="ORF">HU200_056287</name>
</gene>
<comment type="pathway">
    <text evidence="1">Protein modification; protein ubiquitination.</text>
</comment>
<evidence type="ECO:0000313" key="4">
    <source>
        <dbReference type="Proteomes" id="UP000636709"/>
    </source>
</evidence>
<dbReference type="PANTHER" id="PTHR26379">
    <property type="entry name" value="BTB/POZ AND MATH DOMAIN-CONTAINING PROTEIN 1"/>
    <property type="match status" value="1"/>
</dbReference>
<dbReference type="PROSITE" id="PS50144">
    <property type="entry name" value="MATH"/>
    <property type="match status" value="1"/>
</dbReference>
<dbReference type="InterPro" id="IPR045005">
    <property type="entry name" value="BPM1-6"/>
</dbReference>
<dbReference type="PANTHER" id="PTHR26379:SF474">
    <property type="entry name" value="OS08G0228200 PROTEIN"/>
    <property type="match status" value="1"/>
</dbReference>
<dbReference type="Pfam" id="PF00651">
    <property type="entry name" value="BTB"/>
    <property type="match status" value="1"/>
</dbReference>
<dbReference type="InterPro" id="IPR008974">
    <property type="entry name" value="TRAF-like"/>
</dbReference>
<dbReference type="InterPro" id="IPR002083">
    <property type="entry name" value="MATH/TRAF_dom"/>
</dbReference>
<proteinExistence type="predicted"/>
<dbReference type="OrthoDB" id="6359816at2759"/>
<dbReference type="AlphaFoldDB" id="A0A835ADC0"/>
<protein>
    <recommendedName>
        <fullName evidence="2">MATH domain-containing protein</fullName>
    </recommendedName>
</protein>
<dbReference type="Proteomes" id="UP000636709">
    <property type="component" value="Unassembled WGS sequence"/>
</dbReference>
<evidence type="ECO:0000256" key="1">
    <source>
        <dbReference type="ARBA" id="ARBA00004906"/>
    </source>
</evidence>
<dbReference type="SUPFAM" id="SSF49599">
    <property type="entry name" value="TRAF domain-like"/>
    <property type="match status" value="1"/>
</dbReference>
<dbReference type="Pfam" id="PF22486">
    <property type="entry name" value="MATH_2"/>
    <property type="match status" value="1"/>
</dbReference>
<comment type="caution">
    <text evidence="3">The sequence shown here is derived from an EMBL/GenBank/DDBJ whole genome shotgun (WGS) entry which is preliminary data.</text>
</comment>
<dbReference type="SUPFAM" id="SSF54695">
    <property type="entry name" value="POZ domain"/>
    <property type="match status" value="1"/>
</dbReference>
<dbReference type="GO" id="GO:0016567">
    <property type="term" value="P:protein ubiquitination"/>
    <property type="evidence" value="ECO:0007669"/>
    <property type="project" value="InterPro"/>
</dbReference>
<dbReference type="InterPro" id="IPR000210">
    <property type="entry name" value="BTB/POZ_dom"/>
</dbReference>
<dbReference type="Gene3D" id="3.30.710.10">
    <property type="entry name" value="Potassium Channel Kv1.1, Chain A"/>
    <property type="match status" value="1"/>
</dbReference>
<dbReference type="EMBL" id="JACEFO010002380">
    <property type="protein sequence ID" value="KAF8662683.1"/>
    <property type="molecule type" value="Genomic_DNA"/>
</dbReference>
<name>A0A835ADC0_9POAL</name>
<dbReference type="InterPro" id="IPR011333">
    <property type="entry name" value="SKP1/BTB/POZ_sf"/>
</dbReference>
<evidence type="ECO:0000313" key="3">
    <source>
        <dbReference type="EMBL" id="KAF8662683.1"/>
    </source>
</evidence>
<evidence type="ECO:0000259" key="2">
    <source>
        <dbReference type="PROSITE" id="PS50144"/>
    </source>
</evidence>
<dbReference type="CDD" id="cd00121">
    <property type="entry name" value="MATH"/>
    <property type="match status" value="1"/>
</dbReference>